<dbReference type="AlphaFoldDB" id="A0A1M6S1S8"/>
<accession>A0A1M6S1S8</accession>
<reference evidence="1 2" key="1">
    <citation type="submission" date="2016-11" db="EMBL/GenBank/DDBJ databases">
        <authorList>
            <person name="Jaros S."/>
            <person name="Januszkiewicz K."/>
            <person name="Wedrychowicz H."/>
        </authorList>
    </citation>
    <scope>NUCLEOTIDE SEQUENCE [LARGE SCALE GENOMIC DNA]</scope>
    <source>
        <strain evidence="1 2">DSM 21758</strain>
    </source>
</reference>
<name>A0A1M6S1S8_9CLOT</name>
<dbReference type="EMBL" id="FQZB01000016">
    <property type="protein sequence ID" value="SHK38670.1"/>
    <property type="molecule type" value="Genomic_DNA"/>
</dbReference>
<dbReference type="OrthoDB" id="9888240at2"/>
<gene>
    <name evidence="1" type="ORF">SAMN02745163_03729</name>
</gene>
<sequence length="74" mass="8774">MNCDKCNDTGTYKECLNQDAFDKEWDRLDHTGLSTINIYDESMDAAGYNPITPCPYCKKDPKYYRESKKHRKLW</sequence>
<proteinExistence type="predicted"/>
<dbReference type="RefSeq" id="WP_072991568.1">
    <property type="nucleotide sequence ID" value="NZ_FQZB01000016.1"/>
</dbReference>
<protein>
    <submittedName>
        <fullName evidence="1">Uncharacterized protein</fullName>
    </submittedName>
</protein>
<keyword evidence="2" id="KW-1185">Reference proteome</keyword>
<organism evidence="1 2">
    <name type="scientific">Clostridium cavendishii DSM 21758</name>
    <dbReference type="NCBI Taxonomy" id="1121302"/>
    <lineage>
        <taxon>Bacteria</taxon>
        <taxon>Bacillati</taxon>
        <taxon>Bacillota</taxon>
        <taxon>Clostridia</taxon>
        <taxon>Eubacteriales</taxon>
        <taxon>Clostridiaceae</taxon>
        <taxon>Clostridium</taxon>
    </lineage>
</organism>
<dbReference type="Proteomes" id="UP000184310">
    <property type="component" value="Unassembled WGS sequence"/>
</dbReference>
<dbReference type="STRING" id="1121302.SAMN02745163_03729"/>
<evidence type="ECO:0000313" key="2">
    <source>
        <dbReference type="Proteomes" id="UP000184310"/>
    </source>
</evidence>
<evidence type="ECO:0000313" key="1">
    <source>
        <dbReference type="EMBL" id="SHK38670.1"/>
    </source>
</evidence>